<keyword evidence="1" id="KW-1133">Transmembrane helix</keyword>
<proteinExistence type="predicted"/>
<feature type="signal peptide" evidence="2">
    <location>
        <begin position="1"/>
        <end position="18"/>
    </location>
</feature>
<evidence type="ECO:0000256" key="1">
    <source>
        <dbReference type="SAM" id="Phobius"/>
    </source>
</evidence>
<evidence type="ECO:0000313" key="3">
    <source>
        <dbReference type="EMBL" id="PPE73384.1"/>
    </source>
</evidence>
<organism evidence="3 4">
    <name type="scientific">Solimonas fluminis</name>
    <dbReference type="NCBI Taxonomy" id="2086571"/>
    <lineage>
        <taxon>Bacteria</taxon>
        <taxon>Pseudomonadati</taxon>
        <taxon>Pseudomonadota</taxon>
        <taxon>Gammaproteobacteria</taxon>
        <taxon>Nevskiales</taxon>
        <taxon>Nevskiaceae</taxon>
        <taxon>Solimonas</taxon>
    </lineage>
</organism>
<feature type="chain" id="PRO_5015516264" evidence="2">
    <location>
        <begin position="19"/>
        <end position="162"/>
    </location>
</feature>
<dbReference type="AlphaFoldDB" id="A0A2S5TEG4"/>
<evidence type="ECO:0000256" key="2">
    <source>
        <dbReference type="SAM" id="SignalP"/>
    </source>
</evidence>
<keyword evidence="1" id="KW-0472">Membrane</keyword>
<feature type="transmembrane region" description="Helical" evidence="1">
    <location>
        <begin position="138"/>
        <end position="155"/>
    </location>
</feature>
<evidence type="ECO:0000313" key="4">
    <source>
        <dbReference type="Proteomes" id="UP000238220"/>
    </source>
</evidence>
<name>A0A2S5TEG4_9GAMM</name>
<protein>
    <submittedName>
        <fullName evidence="3">Uncharacterized protein</fullName>
    </submittedName>
</protein>
<keyword evidence="1" id="KW-0812">Transmembrane</keyword>
<comment type="caution">
    <text evidence="3">The sequence shown here is derived from an EMBL/GenBank/DDBJ whole genome shotgun (WGS) entry which is preliminary data.</text>
</comment>
<accession>A0A2S5TEG4</accession>
<gene>
    <name evidence="3" type="ORF">C3942_14045</name>
</gene>
<dbReference type="EMBL" id="PSNW01000007">
    <property type="protein sequence ID" value="PPE73384.1"/>
    <property type="molecule type" value="Genomic_DNA"/>
</dbReference>
<dbReference type="RefSeq" id="WP_104230980.1">
    <property type="nucleotide sequence ID" value="NZ_PSNW01000007.1"/>
</dbReference>
<keyword evidence="2" id="KW-0732">Signal</keyword>
<sequence>MKRVAALLLLASAFLAQAHEGHEHGDAAEAAAALEPRVEFHSARIEGVVARGAEALLVYADDYASNAPLENLSVAVAVADRRIEAQPLGEGIYRLPLDLLPEEESLQLQLRGEGWQESFALQLPPAALQGEGAPRPRWPWALALVLAVSAGLVLLRRRRRRA</sequence>
<keyword evidence="4" id="KW-1185">Reference proteome</keyword>
<dbReference type="OrthoDB" id="7069091at2"/>
<reference evidence="3 4" key="1">
    <citation type="submission" date="2018-02" db="EMBL/GenBank/DDBJ databases">
        <title>Genome sequencing of Solimonas sp. HR-BB.</title>
        <authorList>
            <person name="Lee Y."/>
            <person name="Jeon C.O."/>
        </authorList>
    </citation>
    <scope>NUCLEOTIDE SEQUENCE [LARGE SCALE GENOMIC DNA]</scope>
    <source>
        <strain evidence="3 4">HR-BB</strain>
    </source>
</reference>
<dbReference type="Proteomes" id="UP000238220">
    <property type="component" value="Unassembled WGS sequence"/>
</dbReference>